<comment type="similarity">
    <text evidence="1">Belongs to the trimethylamine methyltransferase family.</text>
</comment>
<name>A0A0F9LVZ2_9ZZZZ</name>
<dbReference type="GO" id="GO:0008168">
    <property type="term" value="F:methyltransferase activity"/>
    <property type="evidence" value="ECO:0007669"/>
    <property type="project" value="UniProtKB-KW"/>
</dbReference>
<gene>
    <name evidence="4" type="ORF">LCGC14_1149670</name>
</gene>
<dbReference type="GO" id="GO:0015948">
    <property type="term" value="P:methanogenesis"/>
    <property type="evidence" value="ECO:0007669"/>
    <property type="project" value="InterPro"/>
</dbReference>
<dbReference type="InterPro" id="IPR038601">
    <property type="entry name" value="MttB-like_sf"/>
</dbReference>
<organism evidence="4">
    <name type="scientific">marine sediment metagenome</name>
    <dbReference type="NCBI Taxonomy" id="412755"/>
    <lineage>
        <taxon>unclassified sequences</taxon>
        <taxon>metagenomes</taxon>
        <taxon>ecological metagenomes</taxon>
    </lineage>
</organism>
<comment type="caution">
    <text evidence="4">The sequence shown here is derived from an EMBL/GenBank/DDBJ whole genome shotgun (WGS) entry which is preliminary data.</text>
</comment>
<sequence>MKDKYRLNIPRLNILSREKLELIHLSTLEVLRRTGVAVKEPKAVEIFKKGGCYIEGERVRIPENLVEWALRNTPPRITLSDRNGNPAMFLEENNVYFGTGSDTPNIVDLYTGERRITVLKDVENVSKVVDYLDEMSFLMCSGIASDVNSKISDIYHFEAMVNYSEKPIVFTAWDLENLKTIVEMAEVVAGGKERLKNSPFIALYTEPISPLQLAEEATQKLMLMAEKYLPVVFTPCLITGATGPVTIAGGLIQGNAEILAGYVLANLINEGTPFIYGGGIIAMDMATSIACYASSEFMLASAAFTDMARYYRLPMFSFAGCSDSSLYDQQASLEGALRILLSSLSGGNLVHDVGYIDSGLTTSFEQIIVSNEVIGMVRRITQGFEINEETMALDLIDKIGPGGEYLTSEHTLKHFKENWYSELISRVPYEKWEEEGKKDLGIKANEKARHILENHTPKPLEEKLKAELRKIVKSRYK</sequence>
<dbReference type="GO" id="GO:0032259">
    <property type="term" value="P:methylation"/>
    <property type="evidence" value="ECO:0007669"/>
    <property type="project" value="UniProtKB-KW"/>
</dbReference>
<proteinExistence type="inferred from homology"/>
<dbReference type="Gene3D" id="3.20.20.480">
    <property type="entry name" value="Trimethylamine methyltransferase-like"/>
    <property type="match status" value="1"/>
</dbReference>
<dbReference type="EMBL" id="LAZR01005518">
    <property type="protein sequence ID" value="KKM99259.1"/>
    <property type="molecule type" value="Genomic_DNA"/>
</dbReference>
<keyword evidence="3" id="KW-0808">Transferase</keyword>
<protein>
    <recommendedName>
        <fullName evidence="5">Trimethylamine methyltransferase</fullName>
    </recommendedName>
</protein>
<accession>A0A0F9LVZ2</accession>
<reference evidence="4" key="1">
    <citation type="journal article" date="2015" name="Nature">
        <title>Complex archaea that bridge the gap between prokaryotes and eukaryotes.</title>
        <authorList>
            <person name="Spang A."/>
            <person name="Saw J.H."/>
            <person name="Jorgensen S.L."/>
            <person name="Zaremba-Niedzwiedzka K."/>
            <person name="Martijn J."/>
            <person name="Lind A.E."/>
            <person name="van Eijk R."/>
            <person name="Schleper C."/>
            <person name="Guy L."/>
            <person name="Ettema T.J."/>
        </authorList>
    </citation>
    <scope>NUCLEOTIDE SEQUENCE</scope>
</reference>
<keyword evidence="2" id="KW-0489">Methyltransferase</keyword>
<dbReference type="Pfam" id="PF06253">
    <property type="entry name" value="MTTB"/>
    <property type="match status" value="1"/>
</dbReference>
<evidence type="ECO:0008006" key="5">
    <source>
        <dbReference type="Google" id="ProtNLM"/>
    </source>
</evidence>
<dbReference type="InterPro" id="IPR010426">
    <property type="entry name" value="MTTB_MeTrfase"/>
</dbReference>
<evidence type="ECO:0000313" key="4">
    <source>
        <dbReference type="EMBL" id="KKM99259.1"/>
    </source>
</evidence>
<dbReference type="AlphaFoldDB" id="A0A0F9LVZ2"/>
<evidence type="ECO:0000256" key="3">
    <source>
        <dbReference type="ARBA" id="ARBA00022679"/>
    </source>
</evidence>
<evidence type="ECO:0000256" key="2">
    <source>
        <dbReference type="ARBA" id="ARBA00022603"/>
    </source>
</evidence>
<evidence type="ECO:0000256" key="1">
    <source>
        <dbReference type="ARBA" id="ARBA00007137"/>
    </source>
</evidence>